<evidence type="ECO:0000256" key="1">
    <source>
        <dbReference type="ARBA" id="ARBA00000085"/>
    </source>
</evidence>
<evidence type="ECO:0000256" key="13">
    <source>
        <dbReference type="ARBA" id="ARBA00023136"/>
    </source>
</evidence>
<evidence type="ECO:0000256" key="2">
    <source>
        <dbReference type="ARBA" id="ARBA00004141"/>
    </source>
</evidence>
<evidence type="ECO:0000256" key="5">
    <source>
        <dbReference type="ARBA" id="ARBA00022553"/>
    </source>
</evidence>
<dbReference type="SMART" id="SM00388">
    <property type="entry name" value="HisKA"/>
    <property type="match status" value="1"/>
</dbReference>
<dbReference type="PRINTS" id="PR00344">
    <property type="entry name" value="BCTRLSENSOR"/>
</dbReference>
<dbReference type="PANTHER" id="PTHR42878:SF7">
    <property type="entry name" value="SENSOR HISTIDINE KINASE GLRK"/>
    <property type="match status" value="1"/>
</dbReference>
<evidence type="ECO:0000256" key="11">
    <source>
        <dbReference type="ARBA" id="ARBA00022989"/>
    </source>
</evidence>
<keyword evidence="10" id="KW-0067">ATP-binding</keyword>
<comment type="caution">
    <text evidence="17">The sequence shown here is derived from an EMBL/GenBank/DDBJ whole genome shotgun (WGS) entry which is preliminary data.</text>
</comment>
<name>A0ABW4TSB9_9ACTN</name>
<dbReference type="Pfam" id="PF00512">
    <property type="entry name" value="HisKA"/>
    <property type="match status" value="1"/>
</dbReference>
<evidence type="ECO:0000313" key="17">
    <source>
        <dbReference type="EMBL" id="MFD1948394.1"/>
    </source>
</evidence>
<dbReference type="PANTHER" id="PTHR42878">
    <property type="entry name" value="TWO-COMPONENT HISTIDINE KINASE"/>
    <property type="match status" value="1"/>
</dbReference>
<evidence type="ECO:0000256" key="14">
    <source>
        <dbReference type="ARBA" id="ARBA00039401"/>
    </source>
</evidence>
<dbReference type="PROSITE" id="PS50109">
    <property type="entry name" value="HIS_KIN"/>
    <property type="match status" value="1"/>
</dbReference>
<evidence type="ECO:0000256" key="10">
    <source>
        <dbReference type="ARBA" id="ARBA00022840"/>
    </source>
</evidence>
<feature type="domain" description="Histidine kinase" evidence="15">
    <location>
        <begin position="138"/>
        <end position="339"/>
    </location>
</feature>
<organism evidence="17 18">
    <name type="scientific">Nocardioides aestuarii</name>
    <dbReference type="NCBI Taxonomy" id="252231"/>
    <lineage>
        <taxon>Bacteria</taxon>
        <taxon>Bacillati</taxon>
        <taxon>Actinomycetota</taxon>
        <taxon>Actinomycetes</taxon>
        <taxon>Propionibacteriales</taxon>
        <taxon>Nocardioidaceae</taxon>
        <taxon>Nocardioides</taxon>
    </lineage>
</organism>
<dbReference type="SMART" id="SM00387">
    <property type="entry name" value="HATPase_c"/>
    <property type="match status" value="1"/>
</dbReference>
<dbReference type="Gene3D" id="3.30.450.20">
    <property type="entry name" value="PAS domain"/>
    <property type="match status" value="1"/>
</dbReference>
<keyword evidence="11" id="KW-1133">Transmembrane helix</keyword>
<accession>A0ABW4TSB9</accession>
<evidence type="ECO:0000256" key="12">
    <source>
        <dbReference type="ARBA" id="ARBA00023012"/>
    </source>
</evidence>
<evidence type="ECO:0000256" key="6">
    <source>
        <dbReference type="ARBA" id="ARBA00022679"/>
    </source>
</evidence>
<dbReference type="GO" id="GO:0016301">
    <property type="term" value="F:kinase activity"/>
    <property type="evidence" value="ECO:0007669"/>
    <property type="project" value="UniProtKB-KW"/>
</dbReference>
<dbReference type="InterPro" id="IPR003661">
    <property type="entry name" value="HisK_dim/P_dom"/>
</dbReference>
<keyword evidence="9 17" id="KW-0418">Kinase</keyword>
<dbReference type="InterPro" id="IPR005467">
    <property type="entry name" value="His_kinase_dom"/>
</dbReference>
<keyword evidence="6" id="KW-0808">Transferase</keyword>
<dbReference type="InterPro" id="IPR035965">
    <property type="entry name" value="PAS-like_dom_sf"/>
</dbReference>
<dbReference type="InterPro" id="IPR003594">
    <property type="entry name" value="HATPase_dom"/>
</dbReference>
<comment type="catalytic activity">
    <reaction evidence="1">
        <text>ATP + protein L-histidine = ADP + protein N-phospho-L-histidine.</text>
        <dbReference type="EC" id="2.7.13.3"/>
    </reaction>
</comment>
<evidence type="ECO:0000256" key="7">
    <source>
        <dbReference type="ARBA" id="ARBA00022692"/>
    </source>
</evidence>
<evidence type="ECO:0000259" key="15">
    <source>
        <dbReference type="PROSITE" id="PS50109"/>
    </source>
</evidence>
<reference evidence="18" key="1">
    <citation type="journal article" date="2019" name="Int. J. Syst. Evol. Microbiol.">
        <title>The Global Catalogue of Microorganisms (GCM) 10K type strain sequencing project: providing services to taxonomists for standard genome sequencing and annotation.</title>
        <authorList>
            <consortium name="The Broad Institute Genomics Platform"/>
            <consortium name="The Broad Institute Genome Sequencing Center for Infectious Disease"/>
            <person name="Wu L."/>
            <person name="Ma J."/>
        </authorList>
    </citation>
    <scope>NUCLEOTIDE SEQUENCE [LARGE SCALE GENOMIC DNA]</scope>
    <source>
        <strain evidence="18">CGMCC 1.12477</strain>
    </source>
</reference>
<dbReference type="CDD" id="cd00082">
    <property type="entry name" value="HisKA"/>
    <property type="match status" value="1"/>
</dbReference>
<keyword evidence="8" id="KW-0547">Nucleotide-binding</keyword>
<dbReference type="EMBL" id="JBHUGD010000003">
    <property type="protein sequence ID" value="MFD1948394.1"/>
    <property type="molecule type" value="Genomic_DNA"/>
</dbReference>
<dbReference type="InterPro" id="IPR036890">
    <property type="entry name" value="HATPase_C_sf"/>
</dbReference>
<dbReference type="Pfam" id="PF02518">
    <property type="entry name" value="HATPase_c"/>
    <property type="match status" value="1"/>
</dbReference>
<evidence type="ECO:0000256" key="4">
    <source>
        <dbReference type="ARBA" id="ARBA00012438"/>
    </source>
</evidence>
<dbReference type="CDD" id="cd00130">
    <property type="entry name" value="PAS"/>
    <property type="match status" value="1"/>
</dbReference>
<keyword evidence="13" id="KW-0472">Membrane</keyword>
<dbReference type="Gene3D" id="3.30.565.10">
    <property type="entry name" value="Histidine kinase-like ATPase, C-terminal domain"/>
    <property type="match status" value="1"/>
</dbReference>
<feature type="domain" description="PAS" evidence="16">
    <location>
        <begin position="8"/>
        <end position="62"/>
    </location>
</feature>
<dbReference type="NCBIfam" id="TIGR00229">
    <property type="entry name" value="sensory_box"/>
    <property type="match status" value="1"/>
</dbReference>
<dbReference type="Gene3D" id="1.10.287.130">
    <property type="match status" value="1"/>
</dbReference>
<keyword evidence="7" id="KW-0812">Transmembrane</keyword>
<dbReference type="Proteomes" id="UP001597351">
    <property type="component" value="Unassembled WGS sequence"/>
</dbReference>
<dbReference type="SMART" id="SM00091">
    <property type="entry name" value="PAS"/>
    <property type="match status" value="1"/>
</dbReference>
<evidence type="ECO:0000259" key="16">
    <source>
        <dbReference type="PROSITE" id="PS50112"/>
    </source>
</evidence>
<dbReference type="PROSITE" id="PS50112">
    <property type="entry name" value="PAS"/>
    <property type="match status" value="1"/>
</dbReference>
<keyword evidence="12" id="KW-0902">Two-component regulatory system</keyword>
<keyword evidence="5" id="KW-0597">Phosphoprotein</keyword>
<dbReference type="InterPro" id="IPR036097">
    <property type="entry name" value="HisK_dim/P_sf"/>
</dbReference>
<dbReference type="SUPFAM" id="SSF55874">
    <property type="entry name" value="ATPase domain of HSP90 chaperone/DNA topoisomerase II/histidine kinase"/>
    <property type="match status" value="1"/>
</dbReference>
<dbReference type="SUPFAM" id="SSF47384">
    <property type="entry name" value="Homodimeric domain of signal transducing histidine kinase"/>
    <property type="match status" value="1"/>
</dbReference>
<proteinExistence type="predicted"/>
<gene>
    <name evidence="17" type="ORF">ACFSDE_16445</name>
</gene>
<evidence type="ECO:0000256" key="9">
    <source>
        <dbReference type="ARBA" id="ARBA00022777"/>
    </source>
</evidence>
<dbReference type="EC" id="2.7.13.3" evidence="4"/>
<dbReference type="InterPro" id="IPR050351">
    <property type="entry name" value="BphY/WalK/GraS-like"/>
</dbReference>
<comment type="subcellular location">
    <subcellularLocation>
        <location evidence="3">Cell membrane</location>
    </subcellularLocation>
    <subcellularLocation>
        <location evidence="2">Membrane</location>
        <topology evidence="2">Multi-pass membrane protein</topology>
    </subcellularLocation>
</comment>
<dbReference type="SUPFAM" id="SSF55785">
    <property type="entry name" value="PYP-like sensor domain (PAS domain)"/>
    <property type="match status" value="1"/>
</dbReference>
<sequence>MPLPPTLGAEVFRGLVDATPDALLAVDTVDGSGGVRFANRPAEALFGVARDDLVGREVADLVPELQVELTSGSWVGGEVSRLQGHGVRADGSSFPVEVSIRPVTTPDGVLACTTLRDLSSRAIVERASSRLREELIASVSHELRTPLTSILGYTEILVDVGEPVVSDEARRLLSIVRRNAERQLKVVEDLLTLSVLGGNGVSVDPVPTDLGRVLRGVLSDLGPMAAAADVALVPSGIRGVRVFGDAARLTEVVDSLVRNAVKFSRPGDEVTVRLQVTDTHCVLEVGDHGEGAVPPGTTGYVGLGEPVLRGIVEAHAGELGVDHQPGHGTTVRVRLPLARG</sequence>
<keyword evidence="18" id="KW-1185">Reference proteome</keyword>
<evidence type="ECO:0000313" key="18">
    <source>
        <dbReference type="Proteomes" id="UP001597351"/>
    </source>
</evidence>
<dbReference type="RefSeq" id="WP_343920404.1">
    <property type="nucleotide sequence ID" value="NZ_BAAAJT010000002.1"/>
</dbReference>
<evidence type="ECO:0000256" key="8">
    <source>
        <dbReference type="ARBA" id="ARBA00022741"/>
    </source>
</evidence>
<dbReference type="Pfam" id="PF00989">
    <property type="entry name" value="PAS"/>
    <property type="match status" value="1"/>
</dbReference>
<protein>
    <recommendedName>
        <fullName evidence="14">Sensor-like histidine kinase SenX3</fullName>
        <ecNumber evidence="4">2.7.13.3</ecNumber>
    </recommendedName>
</protein>
<evidence type="ECO:0000256" key="3">
    <source>
        <dbReference type="ARBA" id="ARBA00004236"/>
    </source>
</evidence>
<dbReference type="InterPro" id="IPR013767">
    <property type="entry name" value="PAS_fold"/>
</dbReference>
<dbReference type="InterPro" id="IPR000014">
    <property type="entry name" value="PAS"/>
</dbReference>
<dbReference type="InterPro" id="IPR004358">
    <property type="entry name" value="Sig_transdc_His_kin-like_C"/>
</dbReference>